<dbReference type="Proteomes" id="UP000215413">
    <property type="component" value="Unassembled WGS sequence"/>
</dbReference>
<sequence length="88" mass="10118">MPKLGYKYLNFQILVIKVYFLKIKKISAHNLSGGADTQNFSYTQINQKPELFYKTLVLNSTHQCSRHTQDTSCTSSNNVLLGRLFVCR</sequence>
<accession>A0A233VA44</accession>
<proteinExistence type="predicted"/>
<dbReference type="EMBL" id="NDYC01000003">
    <property type="protein sequence ID" value="OXZ29262.1"/>
    <property type="molecule type" value="Genomic_DNA"/>
</dbReference>
<evidence type="ECO:0000313" key="2">
    <source>
        <dbReference type="Proteomes" id="UP000215413"/>
    </source>
</evidence>
<protein>
    <submittedName>
        <fullName evidence="1">Uncharacterized protein</fullName>
    </submittedName>
</protein>
<name>A0A233VA44_FINMA</name>
<organism evidence="1 2">
    <name type="scientific">Finegoldia magna</name>
    <name type="common">Peptostreptococcus magnus</name>
    <dbReference type="NCBI Taxonomy" id="1260"/>
    <lineage>
        <taxon>Bacteria</taxon>
        <taxon>Bacillati</taxon>
        <taxon>Bacillota</taxon>
        <taxon>Tissierellia</taxon>
        <taxon>Tissierellales</taxon>
        <taxon>Peptoniphilaceae</taxon>
        <taxon>Finegoldia</taxon>
    </lineage>
</organism>
<gene>
    <name evidence="1" type="ORF">B9N49_00215</name>
</gene>
<dbReference type="AlphaFoldDB" id="A0A233VA44"/>
<comment type="caution">
    <text evidence="1">The sequence shown here is derived from an EMBL/GenBank/DDBJ whole genome shotgun (WGS) entry which is preliminary data.</text>
</comment>
<reference evidence="2" key="1">
    <citation type="submission" date="2017-04" db="EMBL/GenBank/DDBJ databases">
        <title>Finegoldia magna isolated from orthopedic joint implant-associated infections.</title>
        <authorList>
            <person name="Bjorklund S."/>
            <person name="Bruggemann H."/>
            <person name="Jensen A."/>
            <person name="Hellmark B."/>
            <person name="Soderquist B."/>
        </authorList>
    </citation>
    <scope>NUCLEOTIDE SEQUENCE [LARGE SCALE GENOMIC DNA]</scope>
    <source>
        <strain evidence="2">CCUG 54800</strain>
    </source>
</reference>
<evidence type="ECO:0000313" key="1">
    <source>
        <dbReference type="EMBL" id="OXZ29262.1"/>
    </source>
</evidence>